<gene>
    <name evidence="2" type="ORF">SCLCIDRAFT_133110</name>
</gene>
<accession>A0A0C2Z2Y0</accession>
<name>A0A0C2Z2Y0_9AGAM</name>
<feature type="non-terminal residue" evidence="2">
    <location>
        <position position="1"/>
    </location>
</feature>
<feature type="transmembrane region" description="Helical" evidence="1">
    <location>
        <begin position="89"/>
        <end position="108"/>
    </location>
</feature>
<protein>
    <submittedName>
        <fullName evidence="2">Uncharacterized protein</fullName>
    </submittedName>
</protein>
<keyword evidence="1" id="KW-1133">Transmembrane helix</keyword>
<proteinExistence type="predicted"/>
<sequence length="151" mass="15456">ALTIDVGGSVGTVSADAFLNVTDTWLLSDCQSLCRNATGTVHNCNGNDFCFCKPATVAAVTACQQCMFNDLIAKFAQTSDPRAGSATALTAYGAACLAAVNITIPPQFIALQVPSNWDGPYGVSLSELSTAFTVAAGVLLGGSVILLLSNM</sequence>
<organism evidence="2 3">
    <name type="scientific">Scleroderma citrinum Foug A</name>
    <dbReference type="NCBI Taxonomy" id="1036808"/>
    <lineage>
        <taxon>Eukaryota</taxon>
        <taxon>Fungi</taxon>
        <taxon>Dikarya</taxon>
        <taxon>Basidiomycota</taxon>
        <taxon>Agaricomycotina</taxon>
        <taxon>Agaricomycetes</taxon>
        <taxon>Agaricomycetidae</taxon>
        <taxon>Boletales</taxon>
        <taxon>Sclerodermatineae</taxon>
        <taxon>Sclerodermataceae</taxon>
        <taxon>Scleroderma</taxon>
    </lineage>
</organism>
<evidence type="ECO:0000313" key="2">
    <source>
        <dbReference type="EMBL" id="KIM56253.1"/>
    </source>
</evidence>
<dbReference type="AlphaFoldDB" id="A0A0C2Z2Y0"/>
<keyword evidence="1" id="KW-0472">Membrane</keyword>
<reference evidence="2 3" key="1">
    <citation type="submission" date="2014-04" db="EMBL/GenBank/DDBJ databases">
        <authorList>
            <consortium name="DOE Joint Genome Institute"/>
            <person name="Kuo A."/>
            <person name="Kohler A."/>
            <person name="Nagy L.G."/>
            <person name="Floudas D."/>
            <person name="Copeland A."/>
            <person name="Barry K.W."/>
            <person name="Cichocki N."/>
            <person name="Veneault-Fourrey C."/>
            <person name="LaButti K."/>
            <person name="Lindquist E.A."/>
            <person name="Lipzen A."/>
            <person name="Lundell T."/>
            <person name="Morin E."/>
            <person name="Murat C."/>
            <person name="Sun H."/>
            <person name="Tunlid A."/>
            <person name="Henrissat B."/>
            <person name="Grigoriev I.V."/>
            <person name="Hibbett D.S."/>
            <person name="Martin F."/>
            <person name="Nordberg H.P."/>
            <person name="Cantor M.N."/>
            <person name="Hua S.X."/>
        </authorList>
    </citation>
    <scope>NUCLEOTIDE SEQUENCE [LARGE SCALE GENOMIC DNA]</scope>
    <source>
        <strain evidence="2 3">Foug A</strain>
    </source>
</reference>
<dbReference type="InParanoid" id="A0A0C2Z2Y0"/>
<dbReference type="HOGENOM" id="CLU_132808_0_0_1"/>
<keyword evidence="3" id="KW-1185">Reference proteome</keyword>
<dbReference type="Proteomes" id="UP000053989">
    <property type="component" value="Unassembled WGS sequence"/>
</dbReference>
<evidence type="ECO:0000256" key="1">
    <source>
        <dbReference type="SAM" id="Phobius"/>
    </source>
</evidence>
<reference evidence="3" key="2">
    <citation type="submission" date="2015-01" db="EMBL/GenBank/DDBJ databases">
        <title>Evolutionary Origins and Diversification of the Mycorrhizal Mutualists.</title>
        <authorList>
            <consortium name="DOE Joint Genome Institute"/>
            <consortium name="Mycorrhizal Genomics Consortium"/>
            <person name="Kohler A."/>
            <person name="Kuo A."/>
            <person name="Nagy L.G."/>
            <person name="Floudas D."/>
            <person name="Copeland A."/>
            <person name="Barry K.W."/>
            <person name="Cichocki N."/>
            <person name="Veneault-Fourrey C."/>
            <person name="LaButti K."/>
            <person name="Lindquist E.A."/>
            <person name="Lipzen A."/>
            <person name="Lundell T."/>
            <person name="Morin E."/>
            <person name="Murat C."/>
            <person name="Riley R."/>
            <person name="Ohm R."/>
            <person name="Sun H."/>
            <person name="Tunlid A."/>
            <person name="Henrissat B."/>
            <person name="Grigoriev I.V."/>
            <person name="Hibbett D.S."/>
            <person name="Martin F."/>
        </authorList>
    </citation>
    <scope>NUCLEOTIDE SEQUENCE [LARGE SCALE GENOMIC DNA]</scope>
    <source>
        <strain evidence="3">Foug A</strain>
    </source>
</reference>
<dbReference type="OrthoDB" id="2953532at2759"/>
<keyword evidence="1" id="KW-0812">Transmembrane</keyword>
<feature type="transmembrane region" description="Helical" evidence="1">
    <location>
        <begin position="128"/>
        <end position="148"/>
    </location>
</feature>
<dbReference type="EMBL" id="KN822120">
    <property type="protein sequence ID" value="KIM56253.1"/>
    <property type="molecule type" value="Genomic_DNA"/>
</dbReference>
<evidence type="ECO:0000313" key="3">
    <source>
        <dbReference type="Proteomes" id="UP000053989"/>
    </source>
</evidence>